<dbReference type="EMBL" id="CP061800">
    <property type="protein sequence ID" value="QTA91609.1"/>
    <property type="molecule type" value="Genomic_DNA"/>
</dbReference>
<name>A0A975BTQ7_9BACT</name>
<organism evidence="1 2">
    <name type="scientific">Desulfonema magnum</name>
    <dbReference type="NCBI Taxonomy" id="45655"/>
    <lineage>
        <taxon>Bacteria</taxon>
        <taxon>Pseudomonadati</taxon>
        <taxon>Thermodesulfobacteriota</taxon>
        <taxon>Desulfobacteria</taxon>
        <taxon>Desulfobacterales</taxon>
        <taxon>Desulfococcaceae</taxon>
        <taxon>Desulfonema</taxon>
    </lineage>
</organism>
<dbReference type="AlphaFoldDB" id="A0A975BTQ7"/>
<evidence type="ECO:0000313" key="2">
    <source>
        <dbReference type="Proteomes" id="UP000663722"/>
    </source>
</evidence>
<proteinExistence type="predicted"/>
<keyword evidence="2" id="KW-1185">Reference proteome</keyword>
<protein>
    <submittedName>
        <fullName evidence="1">Uncharacterized protein</fullName>
    </submittedName>
</protein>
<evidence type="ECO:0000313" key="1">
    <source>
        <dbReference type="EMBL" id="QTA91609.1"/>
    </source>
</evidence>
<reference evidence="1" key="1">
    <citation type="journal article" date="2021" name="Microb. Physiol.">
        <title>Proteogenomic Insights into the Physiology of Marine, Sulfate-Reducing, Filamentous Desulfonema limicola and Desulfonema magnum.</title>
        <authorList>
            <person name="Schnaars V."/>
            <person name="Wohlbrand L."/>
            <person name="Scheve S."/>
            <person name="Hinrichs C."/>
            <person name="Reinhardt R."/>
            <person name="Rabus R."/>
        </authorList>
    </citation>
    <scope>NUCLEOTIDE SEQUENCE</scope>
    <source>
        <strain evidence="1">4be13</strain>
    </source>
</reference>
<sequence>MPSEQKYPRFQLLGQFCSLTIHVSGLSENLSIRNEPDVKGIYRGLARNMDSSA</sequence>
<dbReference type="KEGG" id="dmm:dnm_076800"/>
<gene>
    <name evidence="1" type="ORF">dnm_076800</name>
</gene>
<accession>A0A975BTQ7</accession>
<dbReference type="Proteomes" id="UP000663722">
    <property type="component" value="Chromosome"/>
</dbReference>